<dbReference type="RefSeq" id="WP_284246523.1">
    <property type="nucleotide sequence ID" value="NZ_BSST01000001.1"/>
</dbReference>
<comment type="caution">
    <text evidence="1">The sequence shown here is derived from an EMBL/GenBank/DDBJ whole genome shotgun (WGS) entry which is preliminary data.</text>
</comment>
<protein>
    <submittedName>
        <fullName evidence="1">Uncharacterized protein</fullName>
    </submittedName>
</protein>
<evidence type="ECO:0000313" key="2">
    <source>
        <dbReference type="Proteomes" id="UP001157186"/>
    </source>
</evidence>
<organism evidence="1 2">
    <name type="scientific">Thalassotalea insulae</name>
    <dbReference type="NCBI Taxonomy" id="2056778"/>
    <lineage>
        <taxon>Bacteria</taxon>
        <taxon>Pseudomonadati</taxon>
        <taxon>Pseudomonadota</taxon>
        <taxon>Gammaproteobacteria</taxon>
        <taxon>Alteromonadales</taxon>
        <taxon>Colwelliaceae</taxon>
        <taxon>Thalassotalea</taxon>
    </lineage>
</organism>
<sequence length="73" mass="8608">MSAIWKNHANRIAEFLNNNNETQAHLYLEQLMLFPVDVQDKIIEDISQLTHCSSDAISNIISRYTMFERHHLH</sequence>
<proteinExistence type="predicted"/>
<dbReference type="Proteomes" id="UP001157186">
    <property type="component" value="Unassembled WGS sequence"/>
</dbReference>
<reference evidence="1 2" key="1">
    <citation type="submission" date="2023-03" db="EMBL/GenBank/DDBJ databases">
        <title>Draft genome sequence of Thalassotalea insulae KCTC 62186T.</title>
        <authorList>
            <person name="Sawabe T."/>
        </authorList>
    </citation>
    <scope>NUCLEOTIDE SEQUENCE [LARGE SCALE GENOMIC DNA]</scope>
    <source>
        <strain evidence="1 2">KCTC 62186</strain>
    </source>
</reference>
<accession>A0ABQ6GX53</accession>
<dbReference type="EMBL" id="BSST01000001">
    <property type="protein sequence ID" value="GLX80518.1"/>
    <property type="molecule type" value="Genomic_DNA"/>
</dbReference>
<evidence type="ECO:0000313" key="1">
    <source>
        <dbReference type="EMBL" id="GLX80518.1"/>
    </source>
</evidence>
<keyword evidence="2" id="KW-1185">Reference proteome</keyword>
<name>A0ABQ6GX53_9GAMM</name>
<gene>
    <name evidence="1" type="ORF">tinsulaeT_38580</name>
</gene>